<dbReference type="PANTHER" id="PTHR46704">
    <property type="entry name" value="CXC DOMAIN-CONTAINING PROTEIN-RELATED"/>
    <property type="match status" value="1"/>
</dbReference>
<dbReference type="EMBL" id="CACVKT020001643">
    <property type="protein sequence ID" value="CAC5370024.1"/>
    <property type="molecule type" value="Genomic_DNA"/>
</dbReference>
<protein>
    <submittedName>
        <fullName evidence="1">Uncharacterized protein</fullName>
    </submittedName>
</protein>
<dbReference type="OrthoDB" id="6753017at2759"/>
<evidence type="ECO:0000313" key="1">
    <source>
        <dbReference type="EMBL" id="CAC5370024.1"/>
    </source>
</evidence>
<organism evidence="1 2">
    <name type="scientific">Mytilus coruscus</name>
    <name type="common">Sea mussel</name>
    <dbReference type="NCBI Taxonomy" id="42192"/>
    <lineage>
        <taxon>Eukaryota</taxon>
        <taxon>Metazoa</taxon>
        <taxon>Spiralia</taxon>
        <taxon>Lophotrochozoa</taxon>
        <taxon>Mollusca</taxon>
        <taxon>Bivalvia</taxon>
        <taxon>Autobranchia</taxon>
        <taxon>Pteriomorphia</taxon>
        <taxon>Mytilida</taxon>
        <taxon>Mytiloidea</taxon>
        <taxon>Mytilidae</taxon>
        <taxon>Mytilinae</taxon>
        <taxon>Mytilus</taxon>
    </lineage>
</organism>
<accession>A0A6J8ALQ2</accession>
<dbReference type="PANTHER" id="PTHR46704:SF1">
    <property type="entry name" value="TELOMERE LENGTH REGULATION PROTEIN TEL2 HOMOLOG"/>
    <property type="match status" value="1"/>
</dbReference>
<reference evidence="1 2" key="1">
    <citation type="submission" date="2020-06" db="EMBL/GenBank/DDBJ databases">
        <authorList>
            <person name="Li R."/>
            <person name="Bekaert M."/>
        </authorList>
    </citation>
    <scope>NUCLEOTIDE SEQUENCE [LARGE SCALE GENOMIC DNA]</scope>
    <source>
        <strain evidence="2">wild</strain>
    </source>
</reference>
<evidence type="ECO:0000313" key="2">
    <source>
        <dbReference type="Proteomes" id="UP000507470"/>
    </source>
</evidence>
<dbReference type="AlphaFoldDB" id="A0A6J8ALQ2"/>
<proteinExistence type="predicted"/>
<keyword evidence="2" id="KW-1185">Reference proteome</keyword>
<sequence length="217" mass="24488">MKVLCGDEAYSQPYMKQKVQEHYGTSILITELNGKVTFRQCASTIIHNYYKESKLDKSYEDSKLFLIKTAAALIKTEIRSMPVDKNFYPSNNDILSHEKHIPESLTASRQGRTPVITFDQPLYWKSVMITSGEECSNIIVRLGAFHTEMSLLGSIGRIMSGSGLKEVLELIYAPNAVTHMLYGKAVSRAVRGFMLVDTALHTLMTNEIFGHDIFRIT</sequence>
<gene>
    <name evidence="1" type="ORF">MCOR_9012</name>
</gene>
<name>A0A6J8ALQ2_MYTCO</name>
<dbReference type="Proteomes" id="UP000507470">
    <property type="component" value="Unassembled WGS sequence"/>
</dbReference>